<feature type="transmembrane region" description="Helical" evidence="6">
    <location>
        <begin position="69"/>
        <end position="90"/>
    </location>
</feature>
<dbReference type="Proteomes" id="UP000183794">
    <property type="component" value="Unassembled WGS sequence"/>
</dbReference>
<dbReference type="STRING" id="80854.MVIS_3981"/>
<dbReference type="KEGG" id="mvs:MVIS_3981"/>
<evidence type="ECO:0000259" key="7">
    <source>
        <dbReference type="Pfam" id="PF00892"/>
    </source>
</evidence>
<keyword evidence="3 6" id="KW-0812">Transmembrane</keyword>
<evidence type="ECO:0000256" key="6">
    <source>
        <dbReference type="SAM" id="Phobius"/>
    </source>
</evidence>
<dbReference type="PANTHER" id="PTHR32322">
    <property type="entry name" value="INNER MEMBRANE TRANSPORTER"/>
    <property type="match status" value="1"/>
</dbReference>
<dbReference type="EMBL" id="FPLD01000061">
    <property type="protein sequence ID" value="SGZ00512.1"/>
    <property type="molecule type" value="Genomic_DNA"/>
</dbReference>
<evidence type="ECO:0000313" key="9">
    <source>
        <dbReference type="EMBL" id="SGZ00512.1"/>
    </source>
</evidence>
<dbReference type="PATRIC" id="fig|80854.5.peg.4215"/>
<evidence type="ECO:0000256" key="3">
    <source>
        <dbReference type="ARBA" id="ARBA00022692"/>
    </source>
</evidence>
<feature type="transmembrane region" description="Helical" evidence="6">
    <location>
        <begin position="181"/>
        <end position="203"/>
    </location>
</feature>
<comment type="similarity">
    <text evidence="2">Belongs to the EamA transporter family.</text>
</comment>
<gene>
    <name evidence="8" type="ORF">MT2528_2099</name>
    <name evidence="9" type="ORF">NVI5450_2324</name>
</gene>
<reference evidence="8 10" key="2">
    <citation type="submission" date="2016-11" db="EMBL/GenBank/DDBJ databases">
        <authorList>
            <person name="Klemetsen T."/>
        </authorList>
    </citation>
    <scope>NUCLEOTIDE SEQUENCE [LARGE SCALE GENOMIC DNA]</scope>
    <source>
        <strain evidence="8">MT 2528</strain>
    </source>
</reference>
<keyword evidence="5 6" id="KW-0472">Membrane</keyword>
<feature type="domain" description="EamA" evidence="7">
    <location>
        <begin position="151"/>
        <end position="281"/>
    </location>
</feature>
<feature type="transmembrane region" description="Helical" evidence="6">
    <location>
        <begin position="7"/>
        <end position="27"/>
    </location>
</feature>
<accession>A0A090IKI7</accession>
<evidence type="ECO:0000256" key="2">
    <source>
        <dbReference type="ARBA" id="ARBA00007362"/>
    </source>
</evidence>
<feature type="transmembrane region" description="Helical" evidence="6">
    <location>
        <begin position="265"/>
        <end position="282"/>
    </location>
</feature>
<organism evidence="9 11">
    <name type="scientific">Moritella viscosa</name>
    <dbReference type="NCBI Taxonomy" id="80854"/>
    <lineage>
        <taxon>Bacteria</taxon>
        <taxon>Pseudomonadati</taxon>
        <taxon>Pseudomonadota</taxon>
        <taxon>Gammaproteobacteria</taxon>
        <taxon>Alteromonadales</taxon>
        <taxon>Moritellaceae</taxon>
        <taxon>Moritella</taxon>
    </lineage>
</organism>
<dbReference type="HOGENOM" id="CLU_033863_10_4_6"/>
<feature type="transmembrane region" description="Helical" evidence="6">
    <location>
        <begin position="209"/>
        <end position="230"/>
    </location>
</feature>
<dbReference type="AlphaFoldDB" id="A0A090IKI7"/>
<dbReference type="EMBL" id="FPLJ01000051">
    <property type="protein sequence ID" value="SGY91165.1"/>
    <property type="molecule type" value="Genomic_DNA"/>
</dbReference>
<dbReference type="InterPro" id="IPR000620">
    <property type="entry name" value="EamA_dom"/>
</dbReference>
<protein>
    <submittedName>
        <fullName evidence="9">Membrane protein, putative</fullName>
    </submittedName>
</protein>
<evidence type="ECO:0000256" key="5">
    <source>
        <dbReference type="ARBA" id="ARBA00023136"/>
    </source>
</evidence>
<proteinExistence type="inferred from homology"/>
<dbReference type="SUPFAM" id="SSF103481">
    <property type="entry name" value="Multidrug resistance efflux transporter EmrE"/>
    <property type="match status" value="2"/>
</dbReference>
<keyword evidence="4 6" id="KW-1133">Transmembrane helix</keyword>
<feature type="domain" description="EamA" evidence="7">
    <location>
        <begin position="10"/>
        <end position="139"/>
    </location>
</feature>
<dbReference type="InterPro" id="IPR037185">
    <property type="entry name" value="EmrE-like"/>
</dbReference>
<evidence type="ECO:0000313" key="10">
    <source>
        <dbReference type="Proteomes" id="UP000182660"/>
    </source>
</evidence>
<feature type="transmembrane region" description="Helical" evidence="6">
    <location>
        <begin position="148"/>
        <end position="169"/>
    </location>
</feature>
<keyword evidence="10" id="KW-1185">Reference proteome</keyword>
<dbReference type="Pfam" id="PF00892">
    <property type="entry name" value="EamA"/>
    <property type="match status" value="2"/>
</dbReference>
<evidence type="ECO:0000256" key="4">
    <source>
        <dbReference type="ARBA" id="ARBA00022989"/>
    </source>
</evidence>
<feature type="transmembrane region" description="Helical" evidence="6">
    <location>
        <begin position="122"/>
        <end position="142"/>
    </location>
</feature>
<dbReference type="RefSeq" id="WP_045111935.1">
    <property type="nucleotide sequence ID" value="NZ_CAWQZC010000150.1"/>
</dbReference>
<comment type="subcellular location">
    <subcellularLocation>
        <location evidence="1">Membrane</location>
        <topology evidence="1">Multi-pass membrane protein</topology>
    </subcellularLocation>
</comment>
<dbReference type="InterPro" id="IPR050638">
    <property type="entry name" value="AA-Vitamin_Transporters"/>
</dbReference>
<name>A0A090IKI7_9GAMM</name>
<sequence>MLNLEKLSPILFLLMWSSGAIFVKMGLEDASVWSFLTLRVTGASVLITIIAIFWRGSHFTSLAKLQRPVLIKLLLSGFLLQVCYQASYFLAINYQLSPGIVAMVLGLQPLLTPFLSKEHVSLKSYLTLILGFAGLIIAVYGARDVSHITFLGLLFAIVAVLAITTGSVYQKQINVHPIASALIQNALAACIFMAVSSLVGWEVHWTTQFIISAAWMIGVVSTSAVLLLLYMLSKDSASSVSVLFYLVPILTMAFDYMAFGTTITVTTVFGSSMVIGSIYLFRQPAMTPKLVKVN</sequence>
<evidence type="ECO:0000313" key="8">
    <source>
        <dbReference type="EMBL" id="SGY91165.1"/>
    </source>
</evidence>
<feature type="transmembrane region" description="Helical" evidence="6">
    <location>
        <begin position="96"/>
        <end position="115"/>
    </location>
</feature>
<dbReference type="Proteomes" id="UP000182660">
    <property type="component" value="Unassembled WGS sequence"/>
</dbReference>
<evidence type="ECO:0000313" key="11">
    <source>
        <dbReference type="Proteomes" id="UP000183794"/>
    </source>
</evidence>
<feature type="transmembrane region" description="Helical" evidence="6">
    <location>
        <begin position="33"/>
        <end position="57"/>
    </location>
</feature>
<evidence type="ECO:0000256" key="1">
    <source>
        <dbReference type="ARBA" id="ARBA00004141"/>
    </source>
</evidence>
<reference evidence="9 11" key="1">
    <citation type="submission" date="2016-11" db="EMBL/GenBank/DDBJ databases">
        <authorList>
            <person name="Jaros S."/>
            <person name="Januszkiewicz K."/>
            <person name="Wedrychowicz H."/>
        </authorList>
    </citation>
    <scope>NUCLEOTIDE SEQUENCE [LARGE SCALE GENOMIC DNA]</scope>
    <source>
        <strain evidence="9">NVI 5450</strain>
    </source>
</reference>
<dbReference type="PANTHER" id="PTHR32322:SF2">
    <property type="entry name" value="EAMA DOMAIN-CONTAINING PROTEIN"/>
    <property type="match status" value="1"/>
</dbReference>
<dbReference type="GeneID" id="61295998"/>
<feature type="transmembrane region" description="Helical" evidence="6">
    <location>
        <begin position="242"/>
        <end position="259"/>
    </location>
</feature>
<dbReference type="GO" id="GO:0016020">
    <property type="term" value="C:membrane"/>
    <property type="evidence" value="ECO:0007669"/>
    <property type="project" value="UniProtKB-SubCell"/>
</dbReference>